<gene>
    <name evidence="2" type="ORF">CEXT_673641</name>
</gene>
<evidence type="ECO:0000313" key="2">
    <source>
        <dbReference type="EMBL" id="GIY06808.1"/>
    </source>
</evidence>
<organism evidence="2 3">
    <name type="scientific">Caerostris extrusa</name>
    <name type="common">Bark spider</name>
    <name type="synonym">Caerostris bankana</name>
    <dbReference type="NCBI Taxonomy" id="172846"/>
    <lineage>
        <taxon>Eukaryota</taxon>
        <taxon>Metazoa</taxon>
        <taxon>Ecdysozoa</taxon>
        <taxon>Arthropoda</taxon>
        <taxon>Chelicerata</taxon>
        <taxon>Arachnida</taxon>
        <taxon>Araneae</taxon>
        <taxon>Araneomorphae</taxon>
        <taxon>Entelegynae</taxon>
        <taxon>Araneoidea</taxon>
        <taxon>Araneidae</taxon>
        <taxon>Caerostris</taxon>
    </lineage>
</organism>
<evidence type="ECO:0000313" key="3">
    <source>
        <dbReference type="Proteomes" id="UP001054945"/>
    </source>
</evidence>
<dbReference type="AlphaFoldDB" id="A0AAV4QAU1"/>
<keyword evidence="3" id="KW-1185">Reference proteome</keyword>
<comment type="caution">
    <text evidence="2">The sequence shown here is derived from an EMBL/GenBank/DDBJ whole genome shotgun (WGS) entry which is preliminary data.</text>
</comment>
<reference evidence="2 3" key="1">
    <citation type="submission" date="2021-06" db="EMBL/GenBank/DDBJ databases">
        <title>Caerostris extrusa draft genome.</title>
        <authorList>
            <person name="Kono N."/>
            <person name="Arakawa K."/>
        </authorList>
    </citation>
    <scope>NUCLEOTIDE SEQUENCE [LARGE SCALE GENOMIC DNA]</scope>
</reference>
<name>A0AAV4QAU1_CAEEX</name>
<proteinExistence type="predicted"/>
<accession>A0AAV4QAU1</accession>
<feature type="region of interest" description="Disordered" evidence="1">
    <location>
        <begin position="409"/>
        <end position="460"/>
    </location>
</feature>
<sequence>MLPLHLLWRNAAESGISMLPHQSLVVINNEQLGDLSTLIKTSVYKYLPNFDYTLHTSMAEKGIENLSKPPKKRYIYKEQWHRNNVDISRSAHKEETPAPNCGDHQTRDACSALLELAGDLAEAHAKNETSKEHCITSEKSKLSIPFVAKPSNNFFSQADPSDLSLQNSTMSKLQKSDSQELNVPKVCTRSCVPAEKLRCEPENVQDQPLNLSKKIDKSNNDVNNIDHFVGEILSDSRKRKDKTYTIKYLDTSSYSRRMNSPSSSEFDDTAYSLSVAIEAVVDKAYSTDSSKSVTEFPESAENNDCVADGEKNCSVYFKFNNNKSDRNHVKNLQSQDVAKTNEQNFFKSKNEKHLLNSLPVNQINSLSMPMHHLNVSPKLPEDNPDRYSHKLSSKMSGESICNYFMNEPQIEGSSVDNPNSALPSPTRSSQRAFKAKDGSFSTNPNFLSPKKRRKEFSDKSKALVETDALDARTLDLNKHLAFLPTSNIEELNKKRKRE</sequence>
<protein>
    <submittedName>
        <fullName evidence="2">Uncharacterized protein</fullName>
    </submittedName>
</protein>
<dbReference type="Proteomes" id="UP001054945">
    <property type="component" value="Unassembled WGS sequence"/>
</dbReference>
<evidence type="ECO:0000256" key="1">
    <source>
        <dbReference type="SAM" id="MobiDB-lite"/>
    </source>
</evidence>
<feature type="compositionally biased region" description="Polar residues" evidence="1">
    <location>
        <begin position="411"/>
        <end position="431"/>
    </location>
</feature>
<dbReference type="EMBL" id="BPLR01006001">
    <property type="protein sequence ID" value="GIY06808.1"/>
    <property type="molecule type" value="Genomic_DNA"/>
</dbReference>